<organism evidence="2 3">
    <name type="scientific">Sphingobacterium anhuiense</name>
    <dbReference type="NCBI Taxonomy" id="493780"/>
    <lineage>
        <taxon>Bacteria</taxon>
        <taxon>Pseudomonadati</taxon>
        <taxon>Bacteroidota</taxon>
        <taxon>Sphingobacteriia</taxon>
        <taxon>Sphingobacteriales</taxon>
        <taxon>Sphingobacteriaceae</taxon>
        <taxon>Sphingobacterium</taxon>
    </lineage>
</organism>
<dbReference type="RefSeq" id="WP_380923784.1">
    <property type="nucleotide sequence ID" value="NZ_JBHUPE010000012.1"/>
</dbReference>
<evidence type="ECO:0000259" key="1">
    <source>
        <dbReference type="Pfam" id="PF19783"/>
    </source>
</evidence>
<dbReference type="Proteomes" id="UP001597509">
    <property type="component" value="Unassembled WGS sequence"/>
</dbReference>
<proteinExistence type="predicted"/>
<reference evidence="3" key="1">
    <citation type="journal article" date="2019" name="Int. J. Syst. Evol. Microbiol.">
        <title>The Global Catalogue of Microorganisms (GCM) 10K type strain sequencing project: providing services to taxonomists for standard genome sequencing and annotation.</title>
        <authorList>
            <consortium name="The Broad Institute Genomics Platform"/>
            <consortium name="The Broad Institute Genome Sequencing Center for Infectious Disease"/>
            <person name="Wu L."/>
            <person name="Ma J."/>
        </authorList>
    </citation>
    <scope>NUCLEOTIDE SEQUENCE [LARGE SCALE GENOMIC DNA]</scope>
    <source>
        <strain evidence="3">KCTC 22209</strain>
    </source>
</reference>
<dbReference type="EMBL" id="JBHUPE010000012">
    <property type="protein sequence ID" value="MFD2906621.1"/>
    <property type="molecule type" value="Genomic_DNA"/>
</dbReference>
<comment type="caution">
    <text evidence="2">The sequence shown here is derived from an EMBL/GenBank/DDBJ whole genome shotgun (WGS) entry which is preliminary data.</text>
</comment>
<keyword evidence="3" id="KW-1185">Reference proteome</keyword>
<sequence>MIRNFEIKKTVLFAFIMVISCQFVDAQVQIEMKTEYIGKSDYRKSENGKSEKVGDSQGAAMVHQANITIPLSLKLNENKRPTLWAISANGAYAKLDNKNFTAPLVVDEILNIGMNLTHLRPLNDRWSILATIGGGIFMSNTDFSQAGFKNVLGNVGTVFIRHLKPNLDLGGGIMVNNSFGFPMVFPALYLNWKTEGKFAVKIALMQGLEMAVGYDLTKNFRLNLIAEMNGQTALLRQEGKDKMFSHLYMIAGFRPEIKIGEKISIPLTVGMNLWRPAQITDRTLKSMFQDKEYYFRASPYASAGLKMNL</sequence>
<protein>
    <submittedName>
        <fullName evidence="2">DUF6268 family outer membrane beta-barrel protein</fullName>
    </submittedName>
</protein>
<dbReference type="Pfam" id="PF19783">
    <property type="entry name" value="DUF6268"/>
    <property type="match status" value="1"/>
</dbReference>
<name>A0ABW5Z3B8_9SPHI</name>
<gene>
    <name evidence="2" type="ORF">ACFS6I_22025</name>
</gene>
<dbReference type="PROSITE" id="PS51257">
    <property type="entry name" value="PROKAR_LIPOPROTEIN"/>
    <property type="match status" value="1"/>
</dbReference>
<feature type="domain" description="DUF6268" evidence="1">
    <location>
        <begin position="26"/>
        <end position="308"/>
    </location>
</feature>
<evidence type="ECO:0000313" key="2">
    <source>
        <dbReference type="EMBL" id="MFD2906621.1"/>
    </source>
</evidence>
<evidence type="ECO:0000313" key="3">
    <source>
        <dbReference type="Proteomes" id="UP001597509"/>
    </source>
</evidence>
<accession>A0ABW5Z3B8</accession>
<dbReference type="InterPro" id="IPR046235">
    <property type="entry name" value="DUF6268"/>
</dbReference>